<organism evidence="2 3">
    <name type="scientific">Polyplax serrata</name>
    <name type="common">Common mouse louse</name>
    <dbReference type="NCBI Taxonomy" id="468196"/>
    <lineage>
        <taxon>Eukaryota</taxon>
        <taxon>Metazoa</taxon>
        <taxon>Ecdysozoa</taxon>
        <taxon>Arthropoda</taxon>
        <taxon>Hexapoda</taxon>
        <taxon>Insecta</taxon>
        <taxon>Pterygota</taxon>
        <taxon>Neoptera</taxon>
        <taxon>Paraneoptera</taxon>
        <taxon>Psocodea</taxon>
        <taxon>Troctomorpha</taxon>
        <taxon>Phthiraptera</taxon>
        <taxon>Anoplura</taxon>
        <taxon>Polyplacidae</taxon>
        <taxon>Polyplax</taxon>
    </lineage>
</organism>
<protein>
    <submittedName>
        <fullName evidence="2">Uncharacterized protein</fullName>
    </submittedName>
</protein>
<proteinExistence type="predicted"/>
<dbReference type="EMBL" id="JAWJWF010000001">
    <property type="protein sequence ID" value="KAK6642118.1"/>
    <property type="molecule type" value="Genomic_DNA"/>
</dbReference>
<gene>
    <name evidence="2" type="ORF">RUM44_013841</name>
</gene>
<reference evidence="2 3" key="1">
    <citation type="submission" date="2023-09" db="EMBL/GenBank/DDBJ databases">
        <title>Genomes of two closely related lineages of the louse Polyplax serrata with different host specificities.</title>
        <authorList>
            <person name="Martinu J."/>
            <person name="Tarabai H."/>
            <person name="Stefka J."/>
            <person name="Hypsa V."/>
        </authorList>
    </citation>
    <scope>NUCLEOTIDE SEQUENCE [LARGE SCALE GENOMIC DNA]</scope>
    <source>
        <strain evidence="2">98ZLc_SE</strain>
    </source>
</reference>
<sequence>MEESFMEMSRNALLFCNGRHQNLKPVPETTGTTRSAAITKLDLTIAQPNRTGSSDEEETNSRSSWQVPSGEGKVPPNSLRYQKVRSRAVIPVTTRVHLLITLTDGGVTLMDNSKVEYGELVLRREPDRSNER</sequence>
<keyword evidence="3" id="KW-1185">Reference proteome</keyword>
<evidence type="ECO:0000313" key="2">
    <source>
        <dbReference type="EMBL" id="KAK6642118.1"/>
    </source>
</evidence>
<evidence type="ECO:0000313" key="3">
    <source>
        <dbReference type="Proteomes" id="UP001359485"/>
    </source>
</evidence>
<accession>A0ABR1BFA4</accession>
<evidence type="ECO:0000256" key="1">
    <source>
        <dbReference type="SAM" id="MobiDB-lite"/>
    </source>
</evidence>
<comment type="caution">
    <text evidence="2">The sequence shown here is derived from an EMBL/GenBank/DDBJ whole genome shotgun (WGS) entry which is preliminary data.</text>
</comment>
<dbReference type="Proteomes" id="UP001359485">
    <property type="component" value="Unassembled WGS sequence"/>
</dbReference>
<name>A0ABR1BFA4_POLSC</name>
<feature type="region of interest" description="Disordered" evidence="1">
    <location>
        <begin position="21"/>
        <end position="78"/>
    </location>
</feature>